<comment type="caution">
    <text evidence="5">The sequence shown here is derived from an EMBL/GenBank/DDBJ whole genome shotgun (WGS) entry which is preliminary data.</text>
</comment>
<protein>
    <recommendedName>
        <fullName evidence="1">Stage 0 sporulation protein A homolog</fullName>
    </recommendedName>
</protein>
<sequence length="279" mass="30997">MKYYIVDDNIGTVKTLENIIRSRGIGSVCGYSTDPDAAIGEILEDKPDIVLVDLLMGGIDGITMVNSIKAKDSDISFVMISKVMDKEMIQKAYTAGVEFFINKPINIIEVEKILGNVSEKIKMKSIMSNIRGMFEGEARVEAAQNSNGSYNDINVFLSMLGMQGENGTQDVKEILKYMVDHDCGYDKKVIESVADSKGDTVKNVEQRVRRAIKKGLTNAANAGLDDYGNEVYSVYANYVFDFKCLKDEMNYLKGKGVNGGRVSISKFMEGLHTYYRSLK</sequence>
<evidence type="ECO:0000313" key="6">
    <source>
        <dbReference type="Proteomes" id="UP000295500"/>
    </source>
</evidence>
<dbReference type="AlphaFoldDB" id="A0A4R6PYP8"/>
<comment type="function">
    <text evidence="2">May play the central regulatory role in sporulation. It may be an element of the effector pathway responsible for the activation of sporulation genes in response to nutritional stress. Spo0A may act in concert with spo0H (a sigma factor) to control the expression of some genes that are critical to the sporulation process.</text>
</comment>
<dbReference type="OrthoDB" id="9779069at2"/>
<dbReference type="Gene3D" id="3.40.50.2300">
    <property type="match status" value="1"/>
</dbReference>
<feature type="modified residue" description="4-aspartylphosphate" evidence="3">
    <location>
        <position position="53"/>
    </location>
</feature>
<dbReference type="EMBL" id="SNXO01000026">
    <property type="protein sequence ID" value="TDP52419.1"/>
    <property type="molecule type" value="Genomic_DNA"/>
</dbReference>
<reference evidence="5 6" key="1">
    <citation type="submission" date="2019-03" db="EMBL/GenBank/DDBJ databases">
        <title>Genomic Encyclopedia of Type Strains, Phase IV (KMG-IV): sequencing the most valuable type-strain genomes for metagenomic binning, comparative biology and taxonomic classification.</title>
        <authorList>
            <person name="Goeker M."/>
        </authorList>
    </citation>
    <scope>NUCLEOTIDE SEQUENCE [LARGE SCALE GENOMIC DNA]</scope>
    <source>
        <strain evidence="5 6">DSM 28287</strain>
    </source>
</reference>
<dbReference type="InterPro" id="IPR052048">
    <property type="entry name" value="ST_Response_Regulator"/>
</dbReference>
<feature type="domain" description="Response regulatory" evidence="4">
    <location>
        <begin position="2"/>
        <end position="118"/>
    </location>
</feature>
<dbReference type="RefSeq" id="WP_133528821.1">
    <property type="nucleotide sequence ID" value="NZ_SNXO01000026.1"/>
</dbReference>
<gene>
    <name evidence="5" type="ORF">EV211_12626</name>
</gene>
<evidence type="ECO:0000256" key="1">
    <source>
        <dbReference type="ARBA" id="ARBA00018672"/>
    </source>
</evidence>
<accession>A0A4R6PYP8</accession>
<name>A0A4R6PYP8_9FIRM</name>
<dbReference type="InterPro" id="IPR013972">
    <property type="entry name" value="YcbB"/>
</dbReference>
<dbReference type="PANTHER" id="PTHR43228:SF8">
    <property type="entry name" value="TRANSCRIPTIONAL REGULATORY PROTEIN GLNL"/>
    <property type="match status" value="1"/>
</dbReference>
<keyword evidence="6" id="KW-1185">Reference proteome</keyword>
<keyword evidence="3" id="KW-0597">Phosphoprotein</keyword>
<evidence type="ECO:0000256" key="2">
    <source>
        <dbReference type="ARBA" id="ARBA00024867"/>
    </source>
</evidence>
<proteinExistence type="predicted"/>
<evidence type="ECO:0000259" key="4">
    <source>
        <dbReference type="PROSITE" id="PS50110"/>
    </source>
</evidence>
<dbReference type="Pfam" id="PF00072">
    <property type="entry name" value="Response_reg"/>
    <property type="match status" value="1"/>
</dbReference>
<dbReference type="GO" id="GO:0000160">
    <property type="term" value="P:phosphorelay signal transduction system"/>
    <property type="evidence" value="ECO:0007669"/>
    <property type="project" value="InterPro"/>
</dbReference>
<dbReference type="Proteomes" id="UP000295500">
    <property type="component" value="Unassembled WGS sequence"/>
</dbReference>
<dbReference type="PROSITE" id="PS50110">
    <property type="entry name" value="RESPONSE_REGULATORY"/>
    <property type="match status" value="1"/>
</dbReference>
<dbReference type="InterPro" id="IPR011006">
    <property type="entry name" value="CheY-like_superfamily"/>
</dbReference>
<dbReference type="SUPFAM" id="SSF52172">
    <property type="entry name" value="CheY-like"/>
    <property type="match status" value="1"/>
</dbReference>
<evidence type="ECO:0000256" key="3">
    <source>
        <dbReference type="PROSITE-ProRule" id="PRU00169"/>
    </source>
</evidence>
<dbReference type="PANTHER" id="PTHR43228">
    <property type="entry name" value="TWO-COMPONENT RESPONSE REGULATOR"/>
    <property type="match status" value="1"/>
</dbReference>
<dbReference type="InterPro" id="IPR001789">
    <property type="entry name" value="Sig_transdc_resp-reg_receiver"/>
</dbReference>
<organism evidence="5 6">
    <name type="scientific">Aminicella lysinilytica</name>
    <dbReference type="NCBI Taxonomy" id="433323"/>
    <lineage>
        <taxon>Bacteria</taxon>
        <taxon>Bacillati</taxon>
        <taxon>Bacillota</taxon>
        <taxon>Clostridia</taxon>
        <taxon>Peptostreptococcales</taxon>
        <taxon>Anaerovoracaceae</taxon>
        <taxon>Aminicella</taxon>
    </lineage>
</organism>
<dbReference type="SMART" id="SM00448">
    <property type="entry name" value="REC"/>
    <property type="match status" value="1"/>
</dbReference>
<evidence type="ECO:0000313" key="5">
    <source>
        <dbReference type="EMBL" id="TDP52419.1"/>
    </source>
</evidence>
<dbReference type="Pfam" id="PF08664">
    <property type="entry name" value="YcbB"/>
    <property type="match status" value="1"/>
</dbReference>